<dbReference type="Pfam" id="PF00078">
    <property type="entry name" value="RVT_1"/>
    <property type="match status" value="1"/>
</dbReference>
<sequence>MQCLEKNIYEMTKDYCLTEIIGTLLKNKWFYVTLNGKKSELLKQKNVLLQGSVLAPMLFYTYTNDQPIGTVTRHFIYADDLELTAQLKKFEEIAERLEDTLKVLTIYYQMNRLYPLKTQVCVFHLKNREEKRNLHIKWNNEILQHSDNPKYLGVYLDRSLTYKMHCVKTQQR</sequence>
<dbReference type="InterPro" id="IPR000477">
    <property type="entry name" value="RT_dom"/>
</dbReference>
<protein>
    <recommendedName>
        <fullName evidence="1">Reverse transcriptase domain-containing protein</fullName>
    </recommendedName>
</protein>
<proteinExistence type="predicted"/>
<name>A0AAV0W702_9HEMI</name>
<gene>
    <name evidence="2" type="ORF">MEUPH1_LOCUS7876</name>
</gene>
<dbReference type="InterPro" id="IPR052560">
    <property type="entry name" value="RdDP_mobile_element"/>
</dbReference>
<feature type="domain" description="Reverse transcriptase" evidence="1">
    <location>
        <begin position="19"/>
        <end position="155"/>
    </location>
</feature>
<organism evidence="2 3">
    <name type="scientific">Macrosiphum euphorbiae</name>
    <name type="common">potato aphid</name>
    <dbReference type="NCBI Taxonomy" id="13131"/>
    <lineage>
        <taxon>Eukaryota</taxon>
        <taxon>Metazoa</taxon>
        <taxon>Ecdysozoa</taxon>
        <taxon>Arthropoda</taxon>
        <taxon>Hexapoda</taxon>
        <taxon>Insecta</taxon>
        <taxon>Pterygota</taxon>
        <taxon>Neoptera</taxon>
        <taxon>Paraneoptera</taxon>
        <taxon>Hemiptera</taxon>
        <taxon>Sternorrhyncha</taxon>
        <taxon>Aphidomorpha</taxon>
        <taxon>Aphidoidea</taxon>
        <taxon>Aphididae</taxon>
        <taxon>Macrosiphini</taxon>
        <taxon>Macrosiphum</taxon>
    </lineage>
</organism>
<evidence type="ECO:0000313" key="3">
    <source>
        <dbReference type="Proteomes" id="UP001160148"/>
    </source>
</evidence>
<comment type="caution">
    <text evidence="2">The sequence shown here is derived from an EMBL/GenBank/DDBJ whole genome shotgun (WGS) entry which is preliminary data.</text>
</comment>
<dbReference type="PANTHER" id="PTHR36688">
    <property type="entry name" value="ENDO/EXONUCLEASE/PHOSPHATASE DOMAIN-CONTAINING PROTEIN"/>
    <property type="match status" value="1"/>
</dbReference>
<dbReference type="Proteomes" id="UP001160148">
    <property type="component" value="Unassembled WGS sequence"/>
</dbReference>
<dbReference type="EMBL" id="CARXXK010000001">
    <property type="protein sequence ID" value="CAI6351542.1"/>
    <property type="molecule type" value="Genomic_DNA"/>
</dbReference>
<evidence type="ECO:0000313" key="2">
    <source>
        <dbReference type="EMBL" id="CAI6351542.1"/>
    </source>
</evidence>
<keyword evidence="3" id="KW-1185">Reference proteome</keyword>
<reference evidence="2 3" key="1">
    <citation type="submission" date="2023-01" db="EMBL/GenBank/DDBJ databases">
        <authorList>
            <person name="Whitehead M."/>
        </authorList>
    </citation>
    <scope>NUCLEOTIDE SEQUENCE [LARGE SCALE GENOMIC DNA]</scope>
</reference>
<accession>A0AAV0W702</accession>
<dbReference type="PANTHER" id="PTHR36688:SF1">
    <property type="entry name" value="ENDONUCLEASE_EXONUCLEASE_PHOSPHATASE DOMAIN-CONTAINING PROTEIN"/>
    <property type="match status" value="1"/>
</dbReference>
<dbReference type="AlphaFoldDB" id="A0AAV0W702"/>
<evidence type="ECO:0000259" key="1">
    <source>
        <dbReference type="Pfam" id="PF00078"/>
    </source>
</evidence>